<dbReference type="EMBL" id="KV923944">
    <property type="protein sequence ID" value="PIO41277.1"/>
    <property type="molecule type" value="Genomic_DNA"/>
</dbReference>
<gene>
    <name evidence="1" type="ORF">AB205_0204270</name>
</gene>
<dbReference type="Proteomes" id="UP000228934">
    <property type="component" value="Unassembled WGS sequence"/>
</dbReference>
<accession>A0A2G9SM76</accession>
<evidence type="ECO:0000313" key="2">
    <source>
        <dbReference type="Proteomes" id="UP000228934"/>
    </source>
</evidence>
<organism evidence="1 2">
    <name type="scientific">Aquarana catesbeiana</name>
    <name type="common">American bullfrog</name>
    <name type="synonym">Rana catesbeiana</name>
    <dbReference type="NCBI Taxonomy" id="8400"/>
    <lineage>
        <taxon>Eukaryota</taxon>
        <taxon>Metazoa</taxon>
        <taxon>Chordata</taxon>
        <taxon>Craniata</taxon>
        <taxon>Vertebrata</taxon>
        <taxon>Euteleostomi</taxon>
        <taxon>Amphibia</taxon>
        <taxon>Batrachia</taxon>
        <taxon>Anura</taxon>
        <taxon>Neobatrachia</taxon>
        <taxon>Ranoidea</taxon>
        <taxon>Ranidae</taxon>
        <taxon>Aquarana</taxon>
    </lineage>
</organism>
<feature type="non-terminal residue" evidence="1">
    <location>
        <position position="253"/>
    </location>
</feature>
<reference evidence="2" key="1">
    <citation type="journal article" date="2017" name="Nat. Commun.">
        <title>The North American bullfrog draft genome provides insight into hormonal regulation of long noncoding RNA.</title>
        <authorList>
            <person name="Hammond S.A."/>
            <person name="Warren R.L."/>
            <person name="Vandervalk B.P."/>
            <person name="Kucuk E."/>
            <person name="Khan H."/>
            <person name="Gibb E.A."/>
            <person name="Pandoh P."/>
            <person name="Kirk H."/>
            <person name="Zhao Y."/>
            <person name="Jones M."/>
            <person name="Mungall A.J."/>
            <person name="Coope R."/>
            <person name="Pleasance S."/>
            <person name="Moore R.A."/>
            <person name="Holt R.A."/>
            <person name="Round J.M."/>
            <person name="Ohora S."/>
            <person name="Walle B.V."/>
            <person name="Veldhoen N."/>
            <person name="Helbing C.C."/>
            <person name="Birol I."/>
        </authorList>
    </citation>
    <scope>NUCLEOTIDE SEQUENCE [LARGE SCALE GENOMIC DNA]</scope>
</reference>
<proteinExistence type="predicted"/>
<evidence type="ECO:0008006" key="3">
    <source>
        <dbReference type="Google" id="ProtNLM"/>
    </source>
</evidence>
<protein>
    <recommendedName>
        <fullName evidence="3">DUF4939 domain-containing protein</fullName>
    </recommendedName>
</protein>
<name>A0A2G9SM76_AQUCT</name>
<keyword evidence="2" id="KW-1185">Reference proteome</keyword>
<dbReference type="AlphaFoldDB" id="A0A2G9SM76"/>
<dbReference type="OrthoDB" id="9722553at2759"/>
<evidence type="ECO:0000313" key="1">
    <source>
        <dbReference type="EMBL" id="PIO41277.1"/>
    </source>
</evidence>
<sequence>MFWLARLSVPVPELWLCFDYVYSVYLFLLLNKCDLTVLLSQSDSWFLTVGEGHEFKRCSQSLFGNIFSRLDEQDHHMDQFSMALQMLLSRMAQLESPTAVPAAAPVSVQAPASSITSIRGMSGYAPLPQQFGGDPVQCRGFLNQVEIYFEMLPQAFPMDRSKVCFVIPLPSERALAWANPLWEMQKPVVLSYPEFVTSFIRVFDVPACYASAAKCLTSIKQSTVKPLNSVLWQQRLLGSMRPLWLLFLMVSQG</sequence>